<comment type="similarity">
    <text evidence="1">Belongs to the glycosyl hydrolase 32 family.</text>
</comment>
<dbReference type="InterPro" id="IPR023296">
    <property type="entry name" value="Glyco_hydro_beta-prop_sf"/>
</dbReference>
<evidence type="ECO:0000259" key="4">
    <source>
        <dbReference type="Pfam" id="PF00251"/>
    </source>
</evidence>
<dbReference type="EMBL" id="JAALTR010000411">
    <property type="protein sequence ID" value="NGW68934.1"/>
    <property type="molecule type" value="Genomic_DNA"/>
</dbReference>
<dbReference type="Pfam" id="PF00251">
    <property type="entry name" value="Glyco_hydro_32N"/>
    <property type="match status" value="1"/>
</dbReference>
<evidence type="ECO:0000313" key="6">
    <source>
        <dbReference type="Proteomes" id="UP000473113"/>
    </source>
</evidence>
<evidence type="ECO:0000313" key="5">
    <source>
        <dbReference type="EMBL" id="NGW68934.1"/>
    </source>
</evidence>
<comment type="caution">
    <text evidence="5">The sequence shown here is derived from an EMBL/GenBank/DDBJ whole genome shotgun (WGS) entry which is preliminary data.</text>
</comment>
<dbReference type="Gene3D" id="2.115.10.20">
    <property type="entry name" value="Glycosyl hydrolase domain, family 43"/>
    <property type="match status" value="1"/>
</dbReference>
<dbReference type="GO" id="GO:0016798">
    <property type="term" value="F:hydrolase activity, acting on glycosyl bonds"/>
    <property type="evidence" value="ECO:0007669"/>
    <property type="project" value="UniProtKB-KW"/>
</dbReference>
<proteinExistence type="inferred from homology"/>
<dbReference type="Proteomes" id="UP000473113">
    <property type="component" value="Unassembled WGS sequence"/>
</dbReference>
<dbReference type="InterPro" id="IPR051214">
    <property type="entry name" value="GH32_Enzymes"/>
</dbReference>
<name>A0A6M1XTG5_STAAU</name>
<dbReference type="PANTHER" id="PTHR43101">
    <property type="entry name" value="BETA-FRUCTOSIDASE"/>
    <property type="match status" value="1"/>
</dbReference>
<feature type="non-terminal residue" evidence="5">
    <location>
        <position position="1"/>
    </location>
</feature>
<feature type="domain" description="Glycosyl hydrolase family 32 N-terminal" evidence="4">
    <location>
        <begin position="12"/>
        <end position="99"/>
    </location>
</feature>
<evidence type="ECO:0000256" key="1">
    <source>
        <dbReference type="ARBA" id="ARBA00009902"/>
    </source>
</evidence>
<dbReference type="SUPFAM" id="SSF75005">
    <property type="entry name" value="Arabinanase/levansucrase/invertase"/>
    <property type="match status" value="1"/>
</dbReference>
<keyword evidence="3" id="KW-0326">Glycosidase</keyword>
<feature type="non-terminal residue" evidence="5">
    <location>
        <position position="100"/>
    </location>
</feature>
<dbReference type="InterPro" id="IPR013148">
    <property type="entry name" value="Glyco_hydro_32_N"/>
</dbReference>
<sequence length="100" mass="11506">ELTNTRYRLGYHVSAPSGWINDPNGFCYFDGYYHVFYQHHPYSAEWGPMHWAHARSKDLVHWESLPLALTPGDQEDEGGCFSGSAIEKNGVLYLFYTGHH</sequence>
<gene>
    <name evidence="5" type="ORF">G6Y24_15950</name>
</gene>
<evidence type="ECO:0000256" key="3">
    <source>
        <dbReference type="ARBA" id="ARBA00023295"/>
    </source>
</evidence>
<organism evidence="5 6">
    <name type="scientific">Staphylococcus aureus</name>
    <dbReference type="NCBI Taxonomy" id="1280"/>
    <lineage>
        <taxon>Bacteria</taxon>
        <taxon>Bacillati</taxon>
        <taxon>Bacillota</taxon>
        <taxon>Bacilli</taxon>
        <taxon>Bacillales</taxon>
        <taxon>Staphylococcaceae</taxon>
        <taxon>Staphylococcus</taxon>
    </lineage>
</organism>
<accession>A0A6M1XTG5</accession>
<reference evidence="5 6" key="1">
    <citation type="submission" date="2020-02" db="EMBL/GenBank/DDBJ databases">
        <title>Detection of Heterogeneous Vancomycin Intermediate Resistance in Methicillin Resistant Staphylococcus aureus Isolates from Latin-America.</title>
        <authorList>
            <person name="Castro-Cardozo B."/>
            <person name="Berrio M."/>
            <person name="Vargas M.L."/>
            <person name="Carvajal L.P."/>
            <person name="Millan L.V."/>
            <person name="Rios R."/>
            <person name="Hernandez A."/>
            <person name="Rincon S.L."/>
            <person name="Cubides P."/>
            <person name="Forero E."/>
            <person name="Dinh A."/>
            <person name="Seas C."/>
            <person name="Munita J.M."/>
            <person name="Arias C.A."/>
            <person name="Reyes J."/>
            <person name="Diaz L."/>
        </authorList>
    </citation>
    <scope>NUCLEOTIDE SEQUENCE [LARGE SCALE GENOMIC DNA]</scope>
    <source>
        <strain evidence="5 6">UG255</strain>
    </source>
</reference>
<evidence type="ECO:0000256" key="2">
    <source>
        <dbReference type="ARBA" id="ARBA00022801"/>
    </source>
</evidence>
<protein>
    <submittedName>
        <fullName evidence="5">Glycoside hydrolase family 32 protein</fullName>
    </submittedName>
</protein>
<dbReference type="PANTHER" id="PTHR43101:SF1">
    <property type="entry name" value="BETA-FRUCTOSIDASE"/>
    <property type="match status" value="1"/>
</dbReference>
<keyword evidence="2 5" id="KW-0378">Hydrolase</keyword>
<dbReference type="CDD" id="cd08996">
    <property type="entry name" value="GH32_FFase"/>
    <property type="match status" value="1"/>
</dbReference>
<dbReference type="AlphaFoldDB" id="A0A6M1XTG5"/>